<organism evidence="3 4">
    <name type="scientific">Desulfosarcina alkanivorans</name>
    <dbReference type="NCBI Taxonomy" id="571177"/>
    <lineage>
        <taxon>Bacteria</taxon>
        <taxon>Pseudomonadati</taxon>
        <taxon>Thermodesulfobacteriota</taxon>
        <taxon>Desulfobacteria</taxon>
        <taxon>Desulfobacterales</taxon>
        <taxon>Desulfosarcinaceae</taxon>
        <taxon>Desulfosarcina</taxon>
    </lineage>
</organism>
<evidence type="ECO:0000313" key="3">
    <source>
        <dbReference type="EMBL" id="BBO68285.1"/>
    </source>
</evidence>
<dbReference type="RefSeq" id="WP_197904773.1">
    <property type="nucleotide sequence ID" value="NZ_AP021874.1"/>
</dbReference>
<dbReference type="Proteomes" id="UP000427906">
    <property type="component" value="Chromosome"/>
</dbReference>
<feature type="signal peptide" evidence="1">
    <location>
        <begin position="1"/>
        <end position="21"/>
    </location>
</feature>
<evidence type="ECO:0000313" key="4">
    <source>
        <dbReference type="Proteomes" id="UP000427906"/>
    </source>
</evidence>
<gene>
    <name evidence="3" type="ORF">DSCA_22150</name>
</gene>
<keyword evidence="4" id="KW-1185">Reference proteome</keyword>
<name>A0A5K7YIS1_9BACT</name>
<dbReference type="NCBIfam" id="TIGR02595">
    <property type="entry name" value="PEP_CTERM"/>
    <property type="match status" value="1"/>
</dbReference>
<protein>
    <recommendedName>
        <fullName evidence="2">Ice-binding protein C-terminal domain-containing protein</fullName>
    </recommendedName>
</protein>
<feature type="chain" id="PRO_5024355599" description="Ice-binding protein C-terminal domain-containing protein" evidence="1">
    <location>
        <begin position="22"/>
        <end position="187"/>
    </location>
</feature>
<sequence>MKIRYALLIVSAVSIVSLCVAATASALFFSETQHQDVWLNHQNQDYTWTFDLDNDLLDWGDINSEDDINAAYLSFRTYDNYDGWFFKRPEYTDISLDLTRQVDGWEVDPGIWSLGNVTAYVTDDHFLDVTFNGYFGDFGVSWVNLKGHYTDNPAAAAPVPEPTTMLLLGTGLIGLAGTSRKRWGKKR</sequence>
<dbReference type="Pfam" id="PF07589">
    <property type="entry name" value="PEP-CTERM"/>
    <property type="match status" value="1"/>
</dbReference>
<dbReference type="EMBL" id="AP021874">
    <property type="protein sequence ID" value="BBO68285.1"/>
    <property type="molecule type" value="Genomic_DNA"/>
</dbReference>
<evidence type="ECO:0000256" key="1">
    <source>
        <dbReference type="SAM" id="SignalP"/>
    </source>
</evidence>
<dbReference type="AlphaFoldDB" id="A0A5K7YIS1"/>
<reference evidence="3 4" key="1">
    <citation type="submission" date="2019-11" db="EMBL/GenBank/DDBJ databases">
        <title>Comparative genomics of hydrocarbon-degrading Desulfosarcina strains.</title>
        <authorList>
            <person name="Watanabe M."/>
            <person name="Kojima H."/>
            <person name="Fukui M."/>
        </authorList>
    </citation>
    <scope>NUCLEOTIDE SEQUENCE [LARGE SCALE GENOMIC DNA]</scope>
    <source>
        <strain evidence="3 4">PL12</strain>
    </source>
</reference>
<keyword evidence="1" id="KW-0732">Signal</keyword>
<proteinExistence type="predicted"/>
<feature type="domain" description="Ice-binding protein C-terminal" evidence="2">
    <location>
        <begin position="158"/>
        <end position="181"/>
    </location>
</feature>
<dbReference type="InterPro" id="IPR013424">
    <property type="entry name" value="Ice-binding_C"/>
</dbReference>
<dbReference type="KEGG" id="dalk:DSCA_22150"/>
<evidence type="ECO:0000259" key="2">
    <source>
        <dbReference type="Pfam" id="PF07589"/>
    </source>
</evidence>
<accession>A0A5K7YIS1</accession>